<dbReference type="InterPro" id="IPR002108">
    <property type="entry name" value="ADF-H"/>
</dbReference>
<feature type="domain" description="ADF-H" evidence="12">
    <location>
        <begin position="1"/>
        <end position="140"/>
    </location>
</feature>
<keyword evidence="5" id="KW-0677">Repeat</keyword>
<evidence type="ECO:0000256" key="6">
    <source>
        <dbReference type="ARBA" id="ARBA00023203"/>
    </source>
</evidence>
<dbReference type="PROSITE" id="PS51263">
    <property type="entry name" value="ADF_H"/>
    <property type="match status" value="2"/>
</dbReference>
<dbReference type="InterPro" id="IPR029006">
    <property type="entry name" value="ADF-H/Gelsolin-like_dom_sf"/>
</dbReference>
<evidence type="ECO:0000256" key="8">
    <source>
        <dbReference type="ARBA" id="ARBA00038532"/>
    </source>
</evidence>
<dbReference type="GO" id="GO:0051015">
    <property type="term" value="F:actin filament binding"/>
    <property type="evidence" value="ECO:0007669"/>
    <property type="project" value="TreeGrafter"/>
</dbReference>
<dbReference type="KEGG" id="aqu:100636563"/>
<evidence type="ECO:0000256" key="5">
    <source>
        <dbReference type="ARBA" id="ARBA00022737"/>
    </source>
</evidence>
<dbReference type="GO" id="GO:0003785">
    <property type="term" value="F:actin monomer binding"/>
    <property type="evidence" value="ECO:0007669"/>
    <property type="project" value="TreeGrafter"/>
</dbReference>
<reference evidence="13" key="2">
    <citation type="submission" date="2024-06" db="UniProtKB">
        <authorList>
            <consortium name="EnsemblMetazoa"/>
        </authorList>
    </citation>
    <scope>IDENTIFICATION</scope>
</reference>
<dbReference type="GeneID" id="100636563"/>
<evidence type="ECO:0000256" key="2">
    <source>
        <dbReference type="ARBA" id="ARBA00004544"/>
    </source>
</evidence>
<dbReference type="CDD" id="cd11285">
    <property type="entry name" value="ADF_Twf-N_like"/>
    <property type="match status" value="1"/>
</dbReference>
<dbReference type="PANTHER" id="PTHR13759:SF1">
    <property type="entry name" value="TWINFILIN"/>
    <property type="match status" value="1"/>
</dbReference>
<accession>A0AAN0IPQ8</accession>
<evidence type="ECO:0000259" key="12">
    <source>
        <dbReference type="PROSITE" id="PS51263"/>
    </source>
</evidence>
<keyword evidence="6" id="KW-0009">Actin-binding</keyword>
<dbReference type="InterPro" id="IPR028458">
    <property type="entry name" value="Twinfilin"/>
</dbReference>
<evidence type="ECO:0000256" key="7">
    <source>
        <dbReference type="ARBA" id="ARBA00023212"/>
    </source>
</evidence>
<dbReference type="GO" id="GO:0030042">
    <property type="term" value="P:actin filament depolymerization"/>
    <property type="evidence" value="ECO:0007669"/>
    <property type="project" value="TreeGrafter"/>
</dbReference>
<evidence type="ECO:0000256" key="9">
    <source>
        <dbReference type="ARBA" id="ARBA00056419"/>
    </source>
</evidence>
<dbReference type="Pfam" id="PF00241">
    <property type="entry name" value="Cofilin_ADF"/>
    <property type="match status" value="2"/>
</dbReference>
<protein>
    <recommendedName>
        <fullName evidence="10">Twinfilin</fullName>
    </recommendedName>
</protein>
<dbReference type="RefSeq" id="XP_011405634.1">
    <property type="nucleotide sequence ID" value="XM_011407332.2"/>
</dbReference>
<comment type="subcellular location">
    <subcellularLocation>
        <location evidence="2">Cytoplasm</location>
        <location evidence="2">Cell cortex</location>
    </subcellularLocation>
    <subcellularLocation>
        <location evidence="1">Cytoplasm</location>
        <location evidence="1">Cytoskeleton</location>
    </subcellularLocation>
</comment>
<comment type="subunit">
    <text evidence="8">Interacts with G-actin; ADP-actin form.</text>
</comment>
<dbReference type="GO" id="GO:0051016">
    <property type="term" value="P:barbed-end actin filament capping"/>
    <property type="evidence" value="ECO:0007669"/>
    <property type="project" value="TreeGrafter"/>
</dbReference>
<keyword evidence="7" id="KW-0206">Cytoskeleton</keyword>
<name>A0AAN0IPQ8_AMPQE</name>
<dbReference type="Gene3D" id="3.40.20.10">
    <property type="entry name" value="Severin"/>
    <property type="match status" value="2"/>
</dbReference>
<comment type="similarity">
    <text evidence="3">Belongs to the actin-binding proteins ADF family. Twinfilin subfamily.</text>
</comment>
<keyword evidence="4" id="KW-0963">Cytoplasm</keyword>
<dbReference type="SMART" id="SM00102">
    <property type="entry name" value="ADF"/>
    <property type="match status" value="2"/>
</dbReference>
<evidence type="ECO:0000256" key="11">
    <source>
        <dbReference type="SAM" id="MobiDB-lite"/>
    </source>
</evidence>
<evidence type="ECO:0000256" key="1">
    <source>
        <dbReference type="ARBA" id="ARBA00004245"/>
    </source>
</evidence>
<dbReference type="AlphaFoldDB" id="A0AAN0IPQ8"/>
<keyword evidence="14" id="KW-1185">Reference proteome</keyword>
<dbReference type="GO" id="GO:0005884">
    <property type="term" value="C:actin filament"/>
    <property type="evidence" value="ECO:0007669"/>
    <property type="project" value="TreeGrafter"/>
</dbReference>
<feature type="region of interest" description="Disordered" evidence="11">
    <location>
        <begin position="314"/>
        <end position="334"/>
    </location>
</feature>
<dbReference type="PANTHER" id="PTHR13759">
    <property type="entry name" value="TWINFILIN"/>
    <property type="match status" value="1"/>
</dbReference>
<reference evidence="14" key="1">
    <citation type="journal article" date="2010" name="Nature">
        <title>The Amphimedon queenslandica genome and the evolution of animal complexity.</title>
        <authorList>
            <person name="Srivastava M."/>
            <person name="Simakov O."/>
            <person name="Chapman J."/>
            <person name="Fahey B."/>
            <person name="Gauthier M.E."/>
            <person name="Mitros T."/>
            <person name="Richards G.S."/>
            <person name="Conaco C."/>
            <person name="Dacre M."/>
            <person name="Hellsten U."/>
            <person name="Larroux C."/>
            <person name="Putnam N.H."/>
            <person name="Stanke M."/>
            <person name="Adamska M."/>
            <person name="Darling A."/>
            <person name="Degnan S.M."/>
            <person name="Oakley T.H."/>
            <person name="Plachetzki D.C."/>
            <person name="Zhai Y."/>
            <person name="Adamski M."/>
            <person name="Calcino A."/>
            <person name="Cummins S.F."/>
            <person name="Goodstein D.M."/>
            <person name="Harris C."/>
            <person name="Jackson D.J."/>
            <person name="Leys S.P."/>
            <person name="Shu S."/>
            <person name="Woodcroft B.J."/>
            <person name="Vervoort M."/>
            <person name="Kosik K.S."/>
            <person name="Manning G."/>
            <person name="Degnan B.M."/>
            <person name="Rokhsar D.S."/>
        </authorList>
    </citation>
    <scope>NUCLEOTIDE SEQUENCE [LARGE SCALE GENOMIC DNA]</scope>
</reference>
<dbReference type="Proteomes" id="UP000007879">
    <property type="component" value="Unassembled WGS sequence"/>
</dbReference>
<evidence type="ECO:0000313" key="13">
    <source>
        <dbReference type="EnsemblMetazoa" id="XP_011405634.1"/>
    </source>
</evidence>
<dbReference type="FunFam" id="3.40.20.10:FF:000007">
    <property type="entry name" value="Twinfilin-1 isoform 1"/>
    <property type="match status" value="1"/>
</dbReference>
<evidence type="ECO:0000313" key="14">
    <source>
        <dbReference type="Proteomes" id="UP000007879"/>
    </source>
</evidence>
<feature type="domain" description="ADF-H" evidence="12">
    <location>
        <begin position="178"/>
        <end position="314"/>
    </location>
</feature>
<dbReference type="GO" id="GO:0005938">
    <property type="term" value="C:cell cortex"/>
    <property type="evidence" value="ECO:0007669"/>
    <property type="project" value="UniProtKB-SubCell"/>
</dbReference>
<comment type="function">
    <text evidence="9">Actin-binding protein involved in motile and morphological processes. Inhibits actin polymerization, likely by sequestering G-actin.</text>
</comment>
<dbReference type="EnsemblMetazoa" id="XM_011407332.2">
    <property type="protein sequence ID" value="XP_011405634.1"/>
    <property type="gene ID" value="LOC100636563"/>
</dbReference>
<proteinExistence type="inferred from homology"/>
<evidence type="ECO:0000256" key="3">
    <source>
        <dbReference type="ARBA" id="ARBA00009557"/>
    </source>
</evidence>
<evidence type="ECO:0000256" key="10">
    <source>
        <dbReference type="ARBA" id="ARBA00069496"/>
    </source>
</evidence>
<dbReference type="CDD" id="cd11284">
    <property type="entry name" value="ADF_Twf-C_like"/>
    <property type="match status" value="1"/>
</dbReference>
<evidence type="ECO:0000256" key="4">
    <source>
        <dbReference type="ARBA" id="ARBA00022490"/>
    </source>
</evidence>
<dbReference type="FunFam" id="3.40.20.10:FF:000042">
    <property type="entry name" value="Actin depolymerizing protein"/>
    <property type="match status" value="1"/>
</dbReference>
<dbReference type="SUPFAM" id="SSF55753">
    <property type="entry name" value="Actin depolymerizing proteins"/>
    <property type="match status" value="2"/>
</dbReference>
<sequence>MAHQTGIKPSDELNELIAEALNGKLRILQVAIENEQLVAREHRPPNGTWEDDYDSLILPCLQDKEACYILYRLDERNAYEKHLWVFLTYTPDEAPVRQKMLYSATKATMKKSFSSGVLIYDISATNKDEMTLKGYHKHVESVNAPPPLTREEEEWKEIEENQDHVDVGTTTRQSHLQGVSFPLHDDALAAIEDLKKKRIQYIQLSIDLDKEVIVLEDAADSLKPDDIASHISTTKPGYHLYLFKHTHEGDYLESFIFIYSCPGYKCSVKERMVYSSCKSPLIYALKEDGVAIDKTLELDDPSEVTEKFLMDELHPVQQAYRPQFAKPKPPGRKR</sequence>
<organism evidence="13 14">
    <name type="scientific">Amphimedon queenslandica</name>
    <name type="common">Sponge</name>
    <dbReference type="NCBI Taxonomy" id="400682"/>
    <lineage>
        <taxon>Eukaryota</taxon>
        <taxon>Metazoa</taxon>
        <taxon>Porifera</taxon>
        <taxon>Demospongiae</taxon>
        <taxon>Heteroscleromorpha</taxon>
        <taxon>Haplosclerida</taxon>
        <taxon>Niphatidae</taxon>
        <taxon>Amphimedon</taxon>
    </lineage>
</organism>
<dbReference type="GO" id="GO:0010591">
    <property type="term" value="P:regulation of lamellipodium assembly"/>
    <property type="evidence" value="ECO:0007669"/>
    <property type="project" value="TreeGrafter"/>
</dbReference>